<dbReference type="SUPFAM" id="SSF54236">
    <property type="entry name" value="Ubiquitin-like"/>
    <property type="match status" value="1"/>
</dbReference>
<dbReference type="PANTHER" id="PTHR14942:SF9">
    <property type="entry name" value="OS02G0188500 PROTEIN"/>
    <property type="match status" value="1"/>
</dbReference>
<dbReference type="Proteomes" id="UP001454036">
    <property type="component" value="Unassembled WGS sequence"/>
</dbReference>
<dbReference type="EMBL" id="BAABME010000165">
    <property type="protein sequence ID" value="GAA0140266.1"/>
    <property type="molecule type" value="Genomic_DNA"/>
</dbReference>
<dbReference type="GO" id="GO:0000398">
    <property type="term" value="P:mRNA splicing, via spliceosome"/>
    <property type="evidence" value="ECO:0007669"/>
    <property type="project" value="InterPro"/>
</dbReference>
<accession>A0AAV3NMD5</accession>
<proteinExistence type="predicted"/>
<feature type="domain" description="SNRNP25 ubiquitin-like" evidence="1">
    <location>
        <begin position="59"/>
        <end position="145"/>
    </location>
</feature>
<evidence type="ECO:0000259" key="1">
    <source>
        <dbReference type="Pfam" id="PF18036"/>
    </source>
</evidence>
<comment type="caution">
    <text evidence="2">The sequence shown here is derived from an EMBL/GenBank/DDBJ whole genome shotgun (WGS) entry which is preliminary data.</text>
</comment>
<dbReference type="InterPro" id="IPR039690">
    <property type="entry name" value="SNRNP25"/>
</dbReference>
<dbReference type="CDD" id="cd17058">
    <property type="entry name" value="Ubl_SNRNP25"/>
    <property type="match status" value="1"/>
</dbReference>
<name>A0AAV3NMD5_LITER</name>
<dbReference type="Gene3D" id="3.10.20.90">
    <property type="entry name" value="Phosphatidylinositol 3-kinase Catalytic Subunit, Chain A, domain 1"/>
    <property type="match status" value="1"/>
</dbReference>
<keyword evidence="3" id="KW-1185">Reference proteome</keyword>
<evidence type="ECO:0000313" key="3">
    <source>
        <dbReference type="Proteomes" id="UP001454036"/>
    </source>
</evidence>
<dbReference type="PANTHER" id="PTHR14942">
    <property type="entry name" value="U11/U12 SMALL NUCLEAR RIBONUCLEOPROTEIN 25 KDA PROTEIN"/>
    <property type="match status" value="1"/>
</dbReference>
<dbReference type="InterPro" id="IPR040610">
    <property type="entry name" value="SNRNP25_ubiquitin"/>
</dbReference>
<dbReference type="AlphaFoldDB" id="A0AAV3NMD5"/>
<dbReference type="InterPro" id="IPR029071">
    <property type="entry name" value="Ubiquitin-like_domsf"/>
</dbReference>
<sequence length="270" mass="31747">MQIMQGANFGCRSNYKVFQFHKNHGFSPNRFTIPFSQMLRIDTLSRKSFSYNKVPQEPLKLTVLKLDGTYFDIEVAKNGTVAELKQAVEVAFSHLPQSGPGKVSWSHVWDHFCLSYNGYKLLNDNDFIGCYEIKDDDQLQFIRHVSINYMERTRAKRDGLILDKRNLEQNGGNNQIHESRIKCCEINDKDGHDRGREDENVYDSIKGEEHKSLVTSRKHKFAHLFRGWFSYCKLKETNIRMKQTRNSSKCSRNYVRNFRNILRLYTNKEI</sequence>
<evidence type="ECO:0000313" key="2">
    <source>
        <dbReference type="EMBL" id="GAA0140266.1"/>
    </source>
</evidence>
<protein>
    <recommendedName>
        <fullName evidence="1">SNRNP25 ubiquitin-like domain-containing protein</fullName>
    </recommendedName>
</protein>
<reference evidence="2 3" key="1">
    <citation type="submission" date="2024-01" db="EMBL/GenBank/DDBJ databases">
        <title>The complete chloroplast genome sequence of Lithospermum erythrorhizon: insights into the phylogenetic relationship among Boraginaceae species and the maternal lineages of purple gromwells.</title>
        <authorList>
            <person name="Okada T."/>
            <person name="Watanabe K."/>
        </authorList>
    </citation>
    <scope>NUCLEOTIDE SEQUENCE [LARGE SCALE GENOMIC DNA]</scope>
</reference>
<organism evidence="2 3">
    <name type="scientific">Lithospermum erythrorhizon</name>
    <name type="common">Purple gromwell</name>
    <name type="synonym">Lithospermum officinale var. erythrorhizon</name>
    <dbReference type="NCBI Taxonomy" id="34254"/>
    <lineage>
        <taxon>Eukaryota</taxon>
        <taxon>Viridiplantae</taxon>
        <taxon>Streptophyta</taxon>
        <taxon>Embryophyta</taxon>
        <taxon>Tracheophyta</taxon>
        <taxon>Spermatophyta</taxon>
        <taxon>Magnoliopsida</taxon>
        <taxon>eudicotyledons</taxon>
        <taxon>Gunneridae</taxon>
        <taxon>Pentapetalae</taxon>
        <taxon>asterids</taxon>
        <taxon>lamiids</taxon>
        <taxon>Boraginales</taxon>
        <taxon>Boraginaceae</taxon>
        <taxon>Boraginoideae</taxon>
        <taxon>Lithospermeae</taxon>
        <taxon>Lithospermum</taxon>
    </lineage>
</organism>
<dbReference type="Pfam" id="PF18036">
    <property type="entry name" value="Ubiquitin_4"/>
    <property type="match status" value="1"/>
</dbReference>
<gene>
    <name evidence="2" type="ORF">LIER_01647</name>
</gene>